<evidence type="ECO:0000256" key="11">
    <source>
        <dbReference type="ARBA" id="ARBA00052761"/>
    </source>
</evidence>
<dbReference type="NCBIfam" id="NF004309">
    <property type="entry name" value="PRK05704.1"/>
    <property type="match status" value="1"/>
</dbReference>
<sequence>MSIEIKAPIFPESVADGTVATWYKQPGEACARDEHIVDIETDKVVLEVVAPADGVLKEVLKAEGDIVLSNEVMAIFESGAAASAAPAEKSAPTPAAAAPVKSAAPAASAKETVQIKAPTFPESVADGTVAAWHKQPGEACSRDEHIVDIETDKVVLEVVAPADGVIGYILKAEGETILSDEVLANFLVGATGAAAPVAEAAPVAADNDEDGIAGPAARKALAEAGLTSAQVKGTGKGGRITKEDVDAAVKAKASTPAAPAAKSATPAAAATVPALGADGRIEKRVPMTRLRATIAKRLVEAQQTAALLTTYNEVNMGPIMELRKKYKEEFIKAHNGTKLGFMSFFVKAATEALKRFPAVNASIDGNDMVYHGYQDIGVAVSTSRGLMVPVLRNTEAMGLADIESNIMDFAIRGRDGKLGMDDMQGGTFTITNGGTFGSLMSTPIINPPQTAILGMHKIQDRPMAVNGQVVIQPMMYLALSYDHRMIDGKEAVQFLVTIKDLLEDPARLLLEI</sequence>
<dbReference type="InterPro" id="IPR001078">
    <property type="entry name" value="2-oxoacid_DH_actylTfrase"/>
</dbReference>
<comment type="cofactor">
    <cofactor evidence="1">
        <name>(R)-lipoate</name>
        <dbReference type="ChEBI" id="CHEBI:83088"/>
    </cofactor>
</comment>
<evidence type="ECO:0000256" key="8">
    <source>
        <dbReference type="ARBA" id="ARBA00022679"/>
    </source>
</evidence>
<evidence type="ECO:0000256" key="10">
    <source>
        <dbReference type="ARBA" id="ARBA00023315"/>
    </source>
</evidence>
<dbReference type="GO" id="GO:0005829">
    <property type="term" value="C:cytosol"/>
    <property type="evidence" value="ECO:0007669"/>
    <property type="project" value="TreeGrafter"/>
</dbReference>
<dbReference type="EMBL" id="CP054301">
    <property type="protein sequence ID" value="QKK80142.1"/>
    <property type="molecule type" value="Genomic_DNA"/>
</dbReference>
<dbReference type="PANTHER" id="PTHR43416">
    <property type="entry name" value="DIHYDROLIPOYLLYSINE-RESIDUE SUCCINYLTRANSFERASE COMPONENT OF 2-OXOGLUTARATE DEHYDROGENASE COMPLEX, MITOCHONDRIAL-RELATED"/>
    <property type="match status" value="1"/>
</dbReference>
<dbReference type="InterPro" id="IPR011053">
    <property type="entry name" value="Single_hybrid_motif"/>
</dbReference>
<proteinExistence type="inferred from homology"/>
<dbReference type="Pfam" id="PF00198">
    <property type="entry name" value="2-oxoacid_dh"/>
    <property type="match status" value="1"/>
</dbReference>
<dbReference type="Pfam" id="PF00364">
    <property type="entry name" value="Biotin_lipoyl"/>
    <property type="match status" value="2"/>
</dbReference>
<dbReference type="InterPro" id="IPR006255">
    <property type="entry name" value="SucB"/>
</dbReference>
<evidence type="ECO:0000256" key="4">
    <source>
        <dbReference type="ARBA" id="ARBA00007317"/>
    </source>
</evidence>
<keyword evidence="9 12" id="KW-0450">Lipoyl</keyword>
<evidence type="ECO:0000259" key="14">
    <source>
        <dbReference type="PROSITE" id="PS51826"/>
    </source>
</evidence>
<dbReference type="Proteomes" id="UP000509371">
    <property type="component" value="Chromosome"/>
</dbReference>
<reference evidence="15 16" key="1">
    <citation type="submission" date="2020-06" db="EMBL/GenBank/DDBJ databases">
        <authorList>
            <person name="Voronona O.L."/>
            <person name="Aksenova E.I."/>
            <person name="Kunda M.S."/>
            <person name="Semenov A.N."/>
            <person name="Ryzhova N."/>
        </authorList>
    </citation>
    <scope>NUCLEOTIDE SEQUENCE [LARGE SCALE GENOMIC DNA]</scope>
    <source>
        <strain evidence="15 16">MPKMM3633</strain>
    </source>
</reference>
<dbReference type="InterPro" id="IPR036625">
    <property type="entry name" value="E3-bd_dom_sf"/>
</dbReference>
<evidence type="ECO:0000256" key="1">
    <source>
        <dbReference type="ARBA" id="ARBA00001938"/>
    </source>
</evidence>
<keyword evidence="10 12" id="KW-0012">Acyltransferase</keyword>
<evidence type="ECO:0000256" key="2">
    <source>
        <dbReference type="ARBA" id="ARBA00004052"/>
    </source>
</evidence>
<evidence type="ECO:0000313" key="15">
    <source>
        <dbReference type="EMBL" id="QKK80142.1"/>
    </source>
</evidence>
<organism evidence="15 16">
    <name type="scientific">Marinomonas primoryensis</name>
    <dbReference type="NCBI Taxonomy" id="178399"/>
    <lineage>
        <taxon>Bacteria</taxon>
        <taxon>Pseudomonadati</taxon>
        <taxon>Pseudomonadota</taxon>
        <taxon>Gammaproteobacteria</taxon>
        <taxon>Oceanospirillales</taxon>
        <taxon>Oceanospirillaceae</taxon>
        <taxon>Marinomonas</taxon>
    </lineage>
</organism>
<comment type="pathway">
    <text evidence="3 12">Amino-acid degradation; L-lysine degradation via saccharopine pathway; glutaryl-CoA from L-lysine: step 6/6.</text>
</comment>
<evidence type="ECO:0000259" key="13">
    <source>
        <dbReference type="PROSITE" id="PS50968"/>
    </source>
</evidence>
<dbReference type="PROSITE" id="PS50968">
    <property type="entry name" value="BIOTINYL_LIPOYL"/>
    <property type="match status" value="2"/>
</dbReference>
<dbReference type="CDD" id="cd06849">
    <property type="entry name" value="lipoyl_domain"/>
    <property type="match status" value="2"/>
</dbReference>
<dbReference type="InterPro" id="IPR050537">
    <property type="entry name" value="2-oxoacid_dehydrogenase"/>
</dbReference>
<dbReference type="GO" id="GO:0006099">
    <property type="term" value="P:tricarboxylic acid cycle"/>
    <property type="evidence" value="ECO:0007669"/>
    <property type="project" value="UniProtKB-UniRule"/>
</dbReference>
<dbReference type="GO" id="GO:0045252">
    <property type="term" value="C:oxoglutarate dehydrogenase complex"/>
    <property type="evidence" value="ECO:0007669"/>
    <property type="project" value="UniProtKB-UniRule"/>
</dbReference>
<feature type="domain" description="Peripheral subunit-binding (PSBD)" evidence="14">
    <location>
        <begin position="212"/>
        <end position="249"/>
    </location>
</feature>
<comment type="function">
    <text evidence="2 12">E2 component of the 2-oxoglutarate dehydrogenase (OGDH) complex which catalyzes the second step in the conversion of 2-oxoglutarate to succinyl-CoA and CO(2).</text>
</comment>
<gene>
    <name evidence="15" type="ORF">MP3633_1408</name>
</gene>
<dbReference type="Gene3D" id="2.40.50.100">
    <property type="match status" value="2"/>
</dbReference>
<evidence type="ECO:0000256" key="6">
    <source>
        <dbReference type="ARBA" id="ARBA00019511"/>
    </source>
</evidence>
<dbReference type="AlphaFoldDB" id="A0A859CVN0"/>
<evidence type="ECO:0000256" key="9">
    <source>
        <dbReference type="ARBA" id="ARBA00022823"/>
    </source>
</evidence>
<dbReference type="FunFam" id="3.30.559.10:FF:000007">
    <property type="entry name" value="Dihydrolipoamide acetyltransferase component of pyruvate dehydrogenase complex"/>
    <property type="match status" value="1"/>
</dbReference>
<accession>A0A859CVN0</accession>
<feature type="domain" description="Lipoyl-binding" evidence="13">
    <location>
        <begin position="2"/>
        <end position="77"/>
    </location>
</feature>
<dbReference type="InterPro" id="IPR023213">
    <property type="entry name" value="CAT-like_dom_sf"/>
</dbReference>
<dbReference type="InterPro" id="IPR004167">
    <property type="entry name" value="PSBD"/>
</dbReference>
<dbReference type="GO" id="GO:0004149">
    <property type="term" value="F:dihydrolipoyllysine-residue succinyltransferase activity"/>
    <property type="evidence" value="ECO:0007669"/>
    <property type="project" value="UniProtKB-UniRule"/>
</dbReference>
<dbReference type="SUPFAM" id="SSF52777">
    <property type="entry name" value="CoA-dependent acyltransferases"/>
    <property type="match status" value="1"/>
</dbReference>
<dbReference type="PANTHER" id="PTHR43416:SF5">
    <property type="entry name" value="DIHYDROLIPOYLLYSINE-RESIDUE SUCCINYLTRANSFERASE COMPONENT OF 2-OXOGLUTARATE DEHYDROGENASE COMPLEX, MITOCHONDRIAL"/>
    <property type="match status" value="1"/>
</dbReference>
<evidence type="ECO:0000256" key="3">
    <source>
        <dbReference type="ARBA" id="ARBA00005145"/>
    </source>
</evidence>
<dbReference type="KEGG" id="mpri:MP3633_1408"/>
<dbReference type="EC" id="2.3.1.61" evidence="5 12"/>
<evidence type="ECO:0000256" key="12">
    <source>
        <dbReference type="RuleBase" id="RU361138"/>
    </source>
</evidence>
<dbReference type="Gene3D" id="4.10.320.10">
    <property type="entry name" value="E3-binding domain"/>
    <property type="match status" value="1"/>
</dbReference>
<evidence type="ECO:0000313" key="16">
    <source>
        <dbReference type="Proteomes" id="UP000509371"/>
    </source>
</evidence>
<dbReference type="SUPFAM" id="SSF51230">
    <property type="entry name" value="Single hybrid motif"/>
    <property type="match status" value="2"/>
</dbReference>
<dbReference type="GO" id="GO:0033512">
    <property type="term" value="P:L-lysine catabolic process to acetyl-CoA via saccharopine"/>
    <property type="evidence" value="ECO:0007669"/>
    <property type="project" value="UniProtKB-UniRule"/>
</dbReference>
<dbReference type="Pfam" id="PF02817">
    <property type="entry name" value="E3_binding"/>
    <property type="match status" value="1"/>
</dbReference>
<dbReference type="UniPathway" id="UPA00868">
    <property type="reaction ID" value="UER00840"/>
</dbReference>
<feature type="domain" description="Lipoyl-binding" evidence="13">
    <location>
        <begin position="112"/>
        <end position="187"/>
    </location>
</feature>
<comment type="catalytic activity">
    <reaction evidence="11 12">
        <text>N(6)-[(R)-dihydrolipoyl]-L-lysyl-[protein] + succinyl-CoA = N(6)-[(R)-S(8)-succinyldihydrolipoyl]-L-lysyl-[protein] + CoA</text>
        <dbReference type="Rhea" id="RHEA:15213"/>
        <dbReference type="Rhea" id="RHEA-COMP:10475"/>
        <dbReference type="Rhea" id="RHEA-COMP:20092"/>
        <dbReference type="ChEBI" id="CHEBI:57287"/>
        <dbReference type="ChEBI" id="CHEBI:57292"/>
        <dbReference type="ChEBI" id="CHEBI:83100"/>
        <dbReference type="ChEBI" id="CHEBI:83120"/>
        <dbReference type="EC" id="2.3.1.61"/>
    </reaction>
</comment>
<dbReference type="RefSeq" id="WP_176334979.1">
    <property type="nucleotide sequence ID" value="NZ_CP054301.1"/>
</dbReference>
<dbReference type="NCBIfam" id="TIGR01347">
    <property type="entry name" value="sucB"/>
    <property type="match status" value="1"/>
</dbReference>
<dbReference type="SUPFAM" id="SSF47005">
    <property type="entry name" value="Peripheral subunit-binding domain of 2-oxo acid dehydrogenase complex"/>
    <property type="match status" value="1"/>
</dbReference>
<dbReference type="InterPro" id="IPR000089">
    <property type="entry name" value="Biotin_lipoyl"/>
</dbReference>
<evidence type="ECO:0000256" key="7">
    <source>
        <dbReference type="ARBA" id="ARBA00022532"/>
    </source>
</evidence>
<protein>
    <recommendedName>
        <fullName evidence="6 12">Dihydrolipoyllysine-residue succinyltransferase component of 2-oxoglutarate dehydrogenase complex</fullName>
        <ecNumber evidence="5 12">2.3.1.61</ecNumber>
    </recommendedName>
    <alternativeName>
        <fullName evidence="12">2-oxoglutarate dehydrogenase complex component E2</fullName>
    </alternativeName>
</protein>
<keyword evidence="8 12" id="KW-0808">Transferase</keyword>
<name>A0A859CVN0_9GAMM</name>
<evidence type="ECO:0000256" key="5">
    <source>
        <dbReference type="ARBA" id="ARBA00012945"/>
    </source>
</evidence>
<dbReference type="PROSITE" id="PS51826">
    <property type="entry name" value="PSBD"/>
    <property type="match status" value="1"/>
</dbReference>
<keyword evidence="7 12" id="KW-0816">Tricarboxylic acid cycle</keyword>
<comment type="similarity">
    <text evidence="4 12">Belongs to the 2-oxoacid dehydrogenase family.</text>
</comment>
<dbReference type="Gene3D" id="3.30.559.10">
    <property type="entry name" value="Chloramphenicol acetyltransferase-like domain"/>
    <property type="match status" value="1"/>
</dbReference>